<sequence length="71" mass="7500">MKKKVTIGRKLSLDKETVARLSNEQAEEILGGGGTNVDTCGCMTKHNEVNNLKEEADGLLVGDASCCKGSC</sequence>
<dbReference type="AlphaFoldDB" id="A0A916Z4S2"/>
<reference evidence="1" key="1">
    <citation type="journal article" date="2014" name="Int. J. Syst. Evol. Microbiol.">
        <title>Complete genome sequence of Corynebacterium casei LMG S-19264T (=DSM 44701T), isolated from a smear-ripened cheese.</title>
        <authorList>
            <consortium name="US DOE Joint Genome Institute (JGI-PGF)"/>
            <person name="Walter F."/>
            <person name="Albersmeier A."/>
            <person name="Kalinowski J."/>
            <person name="Ruckert C."/>
        </authorList>
    </citation>
    <scope>NUCLEOTIDE SEQUENCE</scope>
    <source>
        <strain evidence="1">CGMCC 1.15958</strain>
    </source>
</reference>
<dbReference type="InterPro" id="IPR058238">
    <property type="entry name" value="Lant_leader_dom"/>
</dbReference>
<accession>A0A916Z4S2</accession>
<dbReference type="RefSeq" id="WP_188769311.1">
    <property type="nucleotide sequence ID" value="NZ_BMKK01000011.1"/>
</dbReference>
<organism evidence="1 2">
    <name type="scientific">Emticicia aquatilis</name>
    <dbReference type="NCBI Taxonomy" id="1537369"/>
    <lineage>
        <taxon>Bacteria</taxon>
        <taxon>Pseudomonadati</taxon>
        <taxon>Bacteroidota</taxon>
        <taxon>Cytophagia</taxon>
        <taxon>Cytophagales</taxon>
        <taxon>Leadbetterellaceae</taxon>
        <taxon>Emticicia</taxon>
    </lineage>
</organism>
<keyword evidence="2" id="KW-1185">Reference proteome</keyword>
<gene>
    <name evidence="1" type="ORF">GCM10011514_43130</name>
</gene>
<evidence type="ECO:0000313" key="1">
    <source>
        <dbReference type="EMBL" id="GGD74459.1"/>
    </source>
</evidence>
<dbReference type="EMBL" id="BMKK01000011">
    <property type="protein sequence ID" value="GGD74459.1"/>
    <property type="molecule type" value="Genomic_DNA"/>
</dbReference>
<evidence type="ECO:0000313" key="2">
    <source>
        <dbReference type="Proteomes" id="UP000609064"/>
    </source>
</evidence>
<comment type="caution">
    <text evidence="1">The sequence shown here is derived from an EMBL/GenBank/DDBJ whole genome shotgun (WGS) entry which is preliminary data.</text>
</comment>
<dbReference type="NCBIfam" id="NF038153">
    <property type="entry name" value="lant_leader_L1a"/>
    <property type="match status" value="1"/>
</dbReference>
<reference evidence="1" key="2">
    <citation type="submission" date="2020-09" db="EMBL/GenBank/DDBJ databases">
        <authorList>
            <person name="Sun Q."/>
            <person name="Zhou Y."/>
        </authorList>
    </citation>
    <scope>NUCLEOTIDE SEQUENCE</scope>
    <source>
        <strain evidence="1">CGMCC 1.15958</strain>
    </source>
</reference>
<proteinExistence type="predicted"/>
<protein>
    <recommendedName>
        <fullName evidence="3">Natural product</fullName>
    </recommendedName>
</protein>
<dbReference type="Proteomes" id="UP000609064">
    <property type="component" value="Unassembled WGS sequence"/>
</dbReference>
<name>A0A916Z4S2_9BACT</name>
<evidence type="ECO:0008006" key="3">
    <source>
        <dbReference type="Google" id="ProtNLM"/>
    </source>
</evidence>